<dbReference type="PANTHER" id="PTHR43643">
    <property type="entry name" value="HISTIDINOL-PHOSPHATE AMINOTRANSFERASE 2"/>
    <property type="match status" value="1"/>
</dbReference>
<evidence type="ECO:0000256" key="5">
    <source>
        <dbReference type="ARBA" id="ARBA00022679"/>
    </source>
</evidence>
<dbReference type="Proteomes" id="UP001230005">
    <property type="component" value="Unassembled WGS sequence"/>
</dbReference>
<dbReference type="Gene3D" id="3.40.640.10">
    <property type="entry name" value="Type I PLP-dependent aspartate aminotransferase-like (Major domain)"/>
    <property type="match status" value="1"/>
</dbReference>
<dbReference type="InterPro" id="IPR015422">
    <property type="entry name" value="PyrdxlP-dep_Trfase_small"/>
</dbReference>
<dbReference type="InterPro" id="IPR005861">
    <property type="entry name" value="HisP_aminotrans"/>
</dbReference>
<sequence>MKVKQSMVGLVPYQPGKPIEEVKRELGLEEVVKLASNENPYGYSPKVRQVIQESLEDLAIYPDGYARELREKVSRKLGVKETELLFGNGSDEVILILCRSILSKGDNIVTATPTFPQYRHNAVIEGALVKEVPLVNGVHDLDRMLEAIDENTKIVFVCNPNNPTGTYVSEKEFLDFLKQVPEHLLVVSDEAYYEYVSTDDYPETIPLLKDYPNLMILRTFSKAYGLAALRVGYGVANEELIKAIDPGREPFNTNTLAQRAAVEALADQEFVQTCFEKNRTEMARFEKFCEEFGYDYYPSQANFILMDLKKPGGEVFQKLLAKGFITRNGEALGFPSSVRITLGTEEQNQRIINVLSKLE</sequence>
<gene>
    <name evidence="9" type="primary">hisC</name>
    <name evidence="11" type="ORF">J2S74_004925</name>
</gene>
<comment type="similarity">
    <text evidence="9">Belongs to the class-II pyridoxal-phosphate-dependent aminotransferase family. Histidinol-phosphate aminotransferase subfamily.</text>
</comment>
<evidence type="ECO:0000256" key="6">
    <source>
        <dbReference type="ARBA" id="ARBA00022898"/>
    </source>
</evidence>
<evidence type="ECO:0000313" key="12">
    <source>
        <dbReference type="Proteomes" id="UP001230005"/>
    </source>
</evidence>
<comment type="pathway">
    <text evidence="2 9">Amino-acid biosynthesis; L-histidine biosynthesis; L-histidine from 5-phospho-alpha-D-ribose 1-diphosphate: step 7/9.</text>
</comment>
<dbReference type="EMBL" id="JAUSUG010000028">
    <property type="protein sequence ID" value="MDQ0257467.1"/>
    <property type="molecule type" value="Genomic_DNA"/>
</dbReference>
<evidence type="ECO:0000256" key="3">
    <source>
        <dbReference type="ARBA" id="ARBA00011738"/>
    </source>
</evidence>
<keyword evidence="7 9" id="KW-0368">Histidine biosynthesis</keyword>
<name>A0ABU0A1W0_9BACI</name>
<evidence type="ECO:0000313" key="11">
    <source>
        <dbReference type="EMBL" id="MDQ0257467.1"/>
    </source>
</evidence>
<evidence type="ECO:0000256" key="9">
    <source>
        <dbReference type="HAMAP-Rule" id="MF_01023"/>
    </source>
</evidence>
<accession>A0ABU0A1W0</accession>
<dbReference type="GO" id="GO:0004400">
    <property type="term" value="F:histidinol-phosphate transaminase activity"/>
    <property type="evidence" value="ECO:0007669"/>
    <property type="project" value="UniProtKB-EC"/>
</dbReference>
<dbReference type="PROSITE" id="PS00599">
    <property type="entry name" value="AA_TRANSFER_CLASS_2"/>
    <property type="match status" value="1"/>
</dbReference>
<evidence type="ECO:0000256" key="7">
    <source>
        <dbReference type="ARBA" id="ARBA00023102"/>
    </source>
</evidence>
<dbReference type="InterPro" id="IPR001917">
    <property type="entry name" value="Aminotrans_II_pyridoxalP_BS"/>
</dbReference>
<evidence type="ECO:0000256" key="4">
    <source>
        <dbReference type="ARBA" id="ARBA00022576"/>
    </source>
</evidence>
<keyword evidence="9" id="KW-0028">Amino-acid biosynthesis</keyword>
<dbReference type="InterPro" id="IPR015424">
    <property type="entry name" value="PyrdxlP-dep_Trfase"/>
</dbReference>
<keyword evidence="6 9" id="KW-0663">Pyridoxal phosphate</keyword>
<organism evidence="11 12">
    <name type="scientific">Evansella vedderi</name>
    <dbReference type="NCBI Taxonomy" id="38282"/>
    <lineage>
        <taxon>Bacteria</taxon>
        <taxon>Bacillati</taxon>
        <taxon>Bacillota</taxon>
        <taxon>Bacilli</taxon>
        <taxon>Bacillales</taxon>
        <taxon>Bacillaceae</taxon>
        <taxon>Evansella</taxon>
    </lineage>
</organism>
<dbReference type="EC" id="2.6.1.9" evidence="9"/>
<dbReference type="PANTHER" id="PTHR43643:SF3">
    <property type="entry name" value="HISTIDINOL-PHOSPHATE AMINOTRANSFERASE"/>
    <property type="match status" value="1"/>
</dbReference>
<dbReference type="SUPFAM" id="SSF53383">
    <property type="entry name" value="PLP-dependent transferases"/>
    <property type="match status" value="1"/>
</dbReference>
<evidence type="ECO:0000256" key="8">
    <source>
        <dbReference type="ARBA" id="ARBA00047481"/>
    </source>
</evidence>
<dbReference type="RefSeq" id="WP_307331229.1">
    <property type="nucleotide sequence ID" value="NZ_JAUSUG010000028.1"/>
</dbReference>
<proteinExistence type="inferred from homology"/>
<evidence type="ECO:0000256" key="2">
    <source>
        <dbReference type="ARBA" id="ARBA00005011"/>
    </source>
</evidence>
<dbReference type="InterPro" id="IPR050106">
    <property type="entry name" value="HistidinolP_aminotransfase"/>
</dbReference>
<dbReference type="NCBIfam" id="TIGR01141">
    <property type="entry name" value="hisC"/>
    <property type="match status" value="1"/>
</dbReference>
<dbReference type="Pfam" id="PF00155">
    <property type="entry name" value="Aminotran_1_2"/>
    <property type="match status" value="1"/>
</dbReference>
<dbReference type="InterPro" id="IPR015421">
    <property type="entry name" value="PyrdxlP-dep_Trfase_major"/>
</dbReference>
<dbReference type="HAMAP" id="MF_01023">
    <property type="entry name" value="HisC_aminotrans_2"/>
    <property type="match status" value="1"/>
</dbReference>
<feature type="domain" description="Aminotransferase class I/classII large" evidence="10">
    <location>
        <begin position="30"/>
        <end position="354"/>
    </location>
</feature>
<comment type="caution">
    <text evidence="11">The sequence shown here is derived from an EMBL/GenBank/DDBJ whole genome shotgun (WGS) entry which is preliminary data.</text>
</comment>
<evidence type="ECO:0000256" key="1">
    <source>
        <dbReference type="ARBA" id="ARBA00001933"/>
    </source>
</evidence>
<comment type="subunit">
    <text evidence="3 9">Homodimer.</text>
</comment>
<evidence type="ECO:0000259" key="10">
    <source>
        <dbReference type="Pfam" id="PF00155"/>
    </source>
</evidence>
<protein>
    <recommendedName>
        <fullName evidence="9">Histidinol-phosphate aminotransferase</fullName>
        <ecNumber evidence="9">2.6.1.9</ecNumber>
    </recommendedName>
    <alternativeName>
        <fullName evidence="9">Imidazole acetol-phosphate transaminase</fullName>
    </alternativeName>
</protein>
<comment type="cofactor">
    <cofactor evidence="1 9">
        <name>pyridoxal 5'-phosphate</name>
        <dbReference type="ChEBI" id="CHEBI:597326"/>
    </cofactor>
</comment>
<reference evidence="11 12" key="1">
    <citation type="submission" date="2023-07" db="EMBL/GenBank/DDBJ databases">
        <title>Genomic Encyclopedia of Type Strains, Phase IV (KMG-IV): sequencing the most valuable type-strain genomes for metagenomic binning, comparative biology and taxonomic classification.</title>
        <authorList>
            <person name="Goeker M."/>
        </authorList>
    </citation>
    <scope>NUCLEOTIDE SEQUENCE [LARGE SCALE GENOMIC DNA]</scope>
    <source>
        <strain evidence="11 12">DSM 9768</strain>
    </source>
</reference>
<keyword evidence="12" id="KW-1185">Reference proteome</keyword>
<keyword evidence="5 9" id="KW-0808">Transferase</keyword>
<dbReference type="InterPro" id="IPR004839">
    <property type="entry name" value="Aminotransferase_I/II_large"/>
</dbReference>
<dbReference type="CDD" id="cd00609">
    <property type="entry name" value="AAT_like"/>
    <property type="match status" value="1"/>
</dbReference>
<feature type="modified residue" description="N6-(pyridoxal phosphate)lysine" evidence="9">
    <location>
        <position position="222"/>
    </location>
</feature>
<keyword evidence="4 9" id="KW-0032">Aminotransferase</keyword>
<dbReference type="Gene3D" id="3.90.1150.10">
    <property type="entry name" value="Aspartate Aminotransferase, domain 1"/>
    <property type="match status" value="1"/>
</dbReference>
<comment type="catalytic activity">
    <reaction evidence="8 9">
        <text>L-histidinol phosphate + 2-oxoglutarate = 3-(imidazol-4-yl)-2-oxopropyl phosphate + L-glutamate</text>
        <dbReference type="Rhea" id="RHEA:23744"/>
        <dbReference type="ChEBI" id="CHEBI:16810"/>
        <dbReference type="ChEBI" id="CHEBI:29985"/>
        <dbReference type="ChEBI" id="CHEBI:57766"/>
        <dbReference type="ChEBI" id="CHEBI:57980"/>
        <dbReference type="EC" id="2.6.1.9"/>
    </reaction>
</comment>